<proteinExistence type="predicted"/>
<comment type="caution">
    <text evidence="2">The sequence shown here is derived from an EMBL/GenBank/DDBJ whole genome shotgun (WGS) entry which is preliminary data.</text>
</comment>
<evidence type="ECO:0000313" key="2">
    <source>
        <dbReference type="EMBL" id="GMF48532.1"/>
    </source>
</evidence>
<dbReference type="Proteomes" id="UP001165121">
    <property type="component" value="Unassembled WGS sequence"/>
</dbReference>
<protein>
    <submittedName>
        <fullName evidence="2">Unnamed protein product</fullName>
    </submittedName>
</protein>
<keyword evidence="3" id="KW-1185">Reference proteome</keyword>
<sequence>MKTATPELMDKLFRVDNAKPCVDFLYQIGSRVVDSVDPGDTEYSFVSFWDDLICHIQGSRYFSSVVKCFPTALFQRAKDHVEAVYNVLEEHAIPSVDRLDLAYHNEKRLISTPRGQEKRRARKCVASIGEAACCFVDASRYSMAECYEESRWREFVVPERFHGRRAKSTGFTKRQRPVKPNMPPRSSEMVVTPLRWTYGLLGG</sequence>
<feature type="region of interest" description="Disordered" evidence="1">
    <location>
        <begin position="166"/>
        <end position="186"/>
    </location>
</feature>
<dbReference type="OrthoDB" id="165806at2759"/>
<evidence type="ECO:0000256" key="1">
    <source>
        <dbReference type="SAM" id="MobiDB-lite"/>
    </source>
</evidence>
<reference evidence="2" key="1">
    <citation type="submission" date="2023-04" db="EMBL/GenBank/DDBJ databases">
        <title>Phytophthora fragariaefolia NBRC 109709.</title>
        <authorList>
            <person name="Ichikawa N."/>
            <person name="Sato H."/>
            <person name="Tonouchi N."/>
        </authorList>
    </citation>
    <scope>NUCLEOTIDE SEQUENCE</scope>
    <source>
        <strain evidence="2">NBRC 109709</strain>
    </source>
</reference>
<evidence type="ECO:0000313" key="3">
    <source>
        <dbReference type="Proteomes" id="UP001165121"/>
    </source>
</evidence>
<dbReference type="EMBL" id="BSXT01002377">
    <property type="protein sequence ID" value="GMF48532.1"/>
    <property type="molecule type" value="Genomic_DNA"/>
</dbReference>
<dbReference type="AlphaFoldDB" id="A0A9W7CY65"/>
<name>A0A9W7CY65_9STRA</name>
<gene>
    <name evidence="2" type="ORF">Pfra01_001878700</name>
</gene>
<organism evidence="2 3">
    <name type="scientific">Phytophthora fragariaefolia</name>
    <dbReference type="NCBI Taxonomy" id="1490495"/>
    <lineage>
        <taxon>Eukaryota</taxon>
        <taxon>Sar</taxon>
        <taxon>Stramenopiles</taxon>
        <taxon>Oomycota</taxon>
        <taxon>Peronosporomycetes</taxon>
        <taxon>Peronosporales</taxon>
        <taxon>Peronosporaceae</taxon>
        <taxon>Phytophthora</taxon>
    </lineage>
</organism>
<accession>A0A9W7CY65</accession>
<feature type="compositionally biased region" description="Basic residues" evidence="1">
    <location>
        <begin position="166"/>
        <end position="177"/>
    </location>
</feature>